<feature type="domain" description="DUF7793" evidence="1">
    <location>
        <begin position="57"/>
        <end position="156"/>
    </location>
</feature>
<sequence length="158" mass="16681">MARQETVQHNSSGALRDSVSLSVLESAGADLEDGIQNPSPRAEALVNLSDEGHLELVLPAGEVITGSMAVAAAEKIDELAAEHSLPLLLTLTGVESISRSARDVFSAARSLAAVAVIGVSPVDRVIANFLLGGEVQPCPTRYFSQEGDALNWLRRYDT</sequence>
<dbReference type="EMBL" id="JANFLP010000014">
    <property type="protein sequence ID" value="MCQ1951106.1"/>
    <property type="molecule type" value="Genomic_DNA"/>
</dbReference>
<name>A0ABT1NU45_9MICC</name>
<dbReference type="Proteomes" id="UP001206924">
    <property type="component" value="Unassembled WGS sequence"/>
</dbReference>
<evidence type="ECO:0000313" key="3">
    <source>
        <dbReference type="Proteomes" id="UP001206924"/>
    </source>
</evidence>
<dbReference type="Pfam" id="PF25056">
    <property type="entry name" value="DUF7793"/>
    <property type="match status" value="1"/>
</dbReference>
<comment type="caution">
    <text evidence="2">The sequence shown here is derived from an EMBL/GenBank/DDBJ whole genome shotgun (WGS) entry which is preliminary data.</text>
</comment>
<evidence type="ECO:0000313" key="2">
    <source>
        <dbReference type="EMBL" id="MCQ1951106.1"/>
    </source>
</evidence>
<dbReference type="InterPro" id="IPR056695">
    <property type="entry name" value="DUF7793"/>
</dbReference>
<dbReference type="Gene3D" id="3.40.970.30">
    <property type="entry name" value="yp_829618.1 like domains"/>
    <property type="match status" value="1"/>
</dbReference>
<accession>A0ABT1NU45</accession>
<dbReference type="RefSeq" id="WP_255866236.1">
    <property type="nucleotide sequence ID" value="NZ_CP104263.1"/>
</dbReference>
<protein>
    <submittedName>
        <fullName evidence="2">STAS/SEC14 domain-containing protein</fullName>
    </submittedName>
</protein>
<keyword evidence="3" id="KW-1185">Reference proteome</keyword>
<reference evidence="2 3" key="1">
    <citation type="submission" date="2022-07" db="EMBL/GenBank/DDBJ databases">
        <title>Novel species in genus Arthrobacter.</title>
        <authorList>
            <person name="Liu Y."/>
        </authorList>
    </citation>
    <scope>NUCLEOTIDE SEQUENCE [LARGE SCALE GENOMIC DNA]</scope>
    <source>
        <strain evidence="3">zg-Y859</strain>
    </source>
</reference>
<gene>
    <name evidence="2" type="ORF">NNX28_14375</name>
</gene>
<organism evidence="2 3">
    <name type="scientific">Arthrobacter jinronghuae</name>
    <dbReference type="NCBI Taxonomy" id="2964609"/>
    <lineage>
        <taxon>Bacteria</taxon>
        <taxon>Bacillati</taxon>
        <taxon>Actinomycetota</taxon>
        <taxon>Actinomycetes</taxon>
        <taxon>Micrococcales</taxon>
        <taxon>Micrococcaceae</taxon>
        <taxon>Arthrobacter</taxon>
    </lineage>
</organism>
<proteinExistence type="predicted"/>
<evidence type="ECO:0000259" key="1">
    <source>
        <dbReference type="Pfam" id="PF25056"/>
    </source>
</evidence>
<dbReference type="Gene3D" id="3.40.1680.10">
    <property type="entry name" value="yp_829618.1 domain like"/>
    <property type="match status" value="1"/>
</dbReference>